<comment type="caution">
    <text evidence="2">The sequence shown here is derived from an EMBL/GenBank/DDBJ whole genome shotgun (WGS) entry which is preliminary data.</text>
</comment>
<organism evidence="2 3">
    <name type="scientific">Caerostris extrusa</name>
    <name type="common">Bark spider</name>
    <name type="synonym">Caerostris bankana</name>
    <dbReference type="NCBI Taxonomy" id="172846"/>
    <lineage>
        <taxon>Eukaryota</taxon>
        <taxon>Metazoa</taxon>
        <taxon>Ecdysozoa</taxon>
        <taxon>Arthropoda</taxon>
        <taxon>Chelicerata</taxon>
        <taxon>Arachnida</taxon>
        <taxon>Araneae</taxon>
        <taxon>Araneomorphae</taxon>
        <taxon>Entelegynae</taxon>
        <taxon>Araneoidea</taxon>
        <taxon>Araneidae</taxon>
        <taxon>Caerostris</taxon>
    </lineage>
</organism>
<evidence type="ECO:0000313" key="2">
    <source>
        <dbReference type="EMBL" id="GIX79899.1"/>
    </source>
</evidence>
<evidence type="ECO:0000256" key="1">
    <source>
        <dbReference type="SAM" id="MobiDB-lite"/>
    </source>
</evidence>
<dbReference type="Proteomes" id="UP001054945">
    <property type="component" value="Unassembled WGS sequence"/>
</dbReference>
<name>A0AAV4N5B6_CAEEX</name>
<reference evidence="2 3" key="1">
    <citation type="submission" date="2021-06" db="EMBL/GenBank/DDBJ databases">
        <title>Caerostris extrusa draft genome.</title>
        <authorList>
            <person name="Kono N."/>
            <person name="Arakawa K."/>
        </authorList>
    </citation>
    <scope>NUCLEOTIDE SEQUENCE [LARGE SCALE GENOMIC DNA]</scope>
</reference>
<evidence type="ECO:0000313" key="3">
    <source>
        <dbReference type="Proteomes" id="UP001054945"/>
    </source>
</evidence>
<gene>
    <name evidence="2" type="ORF">CEXT_262381</name>
</gene>
<feature type="region of interest" description="Disordered" evidence="1">
    <location>
        <begin position="1"/>
        <end position="24"/>
    </location>
</feature>
<keyword evidence="3" id="KW-1185">Reference proteome</keyword>
<protein>
    <submittedName>
        <fullName evidence="2">Uncharacterized protein</fullName>
    </submittedName>
</protein>
<sequence>MVSNQRSGCAKPYTAISGDSPLFR</sequence>
<accession>A0AAV4N5B6</accession>
<feature type="non-terminal residue" evidence="2">
    <location>
        <position position="24"/>
    </location>
</feature>
<proteinExistence type="predicted"/>
<dbReference type="EMBL" id="BPLR01020550">
    <property type="protein sequence ID" value="GIX79899.1"/>
    <property type="molecule type" value="Genomic_DNA"/>
</dbReference>
<dbReference type="AlphaFoldDB" id="A0AAV4N5B6"/>